<dbReference type="CDD" id="cd00093">
    <property type="entry name" value="HTH_XRE"/>
    <property type="match status" value="1"/>
</dbReference>
<dbReference type="InterPro" id="IPR014710">
    <property type="entry name" value="RmlC-like_jellyroll"/>
</dbReference>
<dbReference type="OrthoDB" id="9781521at2"/>
<reference evidence="6" key="4">
    <citation type="submission" date="2016-11" db="EMBL/GenBank/DDBJ databases">
        <authorList>
            <person name="Varghese N."/>
            <person name="Submissions S."/>
        </authorList>
    </citation>
    <scope>NUCLEOTIDE SEQUENCE</scope>
    <source>
        <strain evidence="6">DSM 1682</strain>
    </source>
</reference>
<evidence type="ECO:0000313" key="6">
    <source>
        <dbReference type="EMBL" id="SHE78053.1"/>
    </source>
</evidence>
<reference evidence="7" key="2">
    <citation type="submission" date="2016-01" db="EMBL/GenBank/DDBJ databases">
        <authorList>
            <person name="Poehlein A."/>
            <person name="Schlien K."/>
            <person name="Gottschalk G."/>
            <person name="Buckel W."/>
            <person name="Daniel R."/>
        </authorList>
    </citation>
    <scope>NUCLEOTIDE SEQUENCE [LARGE SCALE GENOMIC DNA]</scope>
    <source>
        <strain evidence="7">X2</strain>
    </source>
</reference>
<feature type="domain" description="HTH cro/C1-type" evidence="4">
    <location>
        <begin position="11"/>
        <end position="65"/>
    </location>
</feature>
<dbReference type="Pfam" id="PF01381">
    <property type="entry name" value="HTH_3"/>
    <property type="match status" value="1"/>
</dbReference>
<keyword evidence="3" id="KW-0804">Transcription</keyword>
<evidence type="ECO:0000313" key="5">
    <source>
        <dbReference type="EMBL" id="AMJ39989.1"/>
    </source>
</evidence>
<dbReference type="CDD" id="cd02209">
    <property type="entry name" value="cupin_XRE_C"/>
    <property type="match status" value="1"/>
</dbReference>
<organism evidence="6 8">
    <name type="scientific">Anaerotignum propionicum DSM 1682</name>
    <dbReference type="NCBI Taxonomy" id="991789"/>
    <lineage>
        <taxon>Bacteria</taxon>
        <taxon>Bacillati</taxon>
        <taxon>Bacillota</taxon>
        <taxon>Clostridia</taxon>
        <taxon>Lachnospirales</taxon>
        <taxon>Anaerotignaceae</taxon>
        <taxon>Anaerotignum</taxon>
    </lineage>
</organism>
<evidence type="ECO:0000256" key="2">
    <source>
        <dbReference type="ARBA" id="ARBA00023125"/>
    </source>
</evidence>
<keyword evidence="1" id="KW-0805">Transcription regulation</keyword>
<dbReference type="GO" id="GO:0003677">
    <property type="term" value="F:DNA binding"/>
    <property type="evidence" value="ECO:0007669"/>
    <property type="project" value="UniProtKB-KW"/>
</dbReference>
<accession>A0A0X8VBD9</accession>
<dbReference type="PANTHER" id="PTHR46797">
    <property type="entry name" value="HTH-TYPE TRANSCRIPTIONAL REGULATOR"/>
    <property type="match status" value="1"/>
</dbReference>
<dbReference type="InterPro" id="IPR013096">
    <property type="entry name" value="Cupin_2"/>
</dbReference>
<dbReference type="RefSeq" id="WP_066047201.1">
    <property type="nucleotide sequence ID" value="NZ_CP014223.1"/>
</dbReference>
<evidence type="ECO:0000313" key="8">
    <source>
        <dbReference type="Proteomes" id="UP000184204"/>
    </source>
</evidence>
<dbReference type="InterPro" id="IPR011051">
    <property type="entry name" value="RmlC_Cupin_sf"/>
</dbReference>
<dbReference type="Gene3D" id="1.10.260.40">
    <property type="entry name" value="lambda repressor-like DNA-binding domains"/>
    <property type="match status" value="1"/>
</dbReference>
<reference evidence="8" key="3">
    <citation type="submission" date="2016-11" db="EMBL/GenBank/DDBJ databases">
        <authorList>
            <person name="Jaros S."/>
            <person name="Januszkiewicz K."/>
            <person name="Wedrychowicz H."/>
        </authorList>
    </citation>
    <scope>NUCLEOTIDE SEQUENCE [LARGE SCALE GENOMIC DNA]</scope>
    <source>
        <strain evidence="8">DSM 1682</strain>
    </source>
</reference>
<dbReference type="EMBL" id="CP014223">
    <property type="protein sequence ID" value="AMJ39989.1"/>
    <property type="molecule type" value="Genomic_DNA"/>
</dbReference>
<sequence length="183" mass="20708">MELGKIIAINLKELRNERNLTLGQLSKISGISKAMLSDIEKGSSNPTINTIWKIANGLNVPYTKLMEGVEKESTFVSREESVMQIGESEHYRVYCYFKNTPVRNFELFYVELDAQSSNASIGHSEKAQEYIYIIQGELTLHTEAGDYTLVEGDSLAFDSSIGHTYINQNDTMLSFIEINFYPN</sequence>
<keyword evidence="7" id="KW-1185">Reference proteome</keyword>
<evidence type="ECO:0000256" key="1">
    <source>
        <dbReference type="ARBA" id="ARBA00023015"/>
    </source>
</evidence>
<gene>
    <name evidence="5" type="primary">puuR_1</name>
    <name evidence="5" type="ORF">CPRO_03790</name>
    <name evidence="6" type="ORF">SAMN02745151_01762</name>
</gene>
<dbReference type="InterPro" id="IPR050807">
    <property type="entry name" value="TransReg_Diox_bact_type"/>
</dbReference>
<evidence type="ECO:0000259" key="4">
    <source>
        <dbReference type="PROSITE" id="PS50943"/>
    </source>
</evidence>
<evidence type="ECO:0000313" key="7">
    <source>
        <dbReference type="Proteomes" id="UP000068026"/>
    </source>
</evidence>
<dbReference type="AlphaFoldDB" id="A0A0X8VBD9"/>
<dbReference type="PROSITE" id="PS50943">
    <property type="entry name" value="HTH_CROC1"/>
    <property type="match status" value="1"/>
</dbReference>
<keyword evidence="2" id="KW-0238">DNA-binding</keyword>
<dbReference type="SUPFAM" id="SSF47413">
    <property type="entry name" value="lambda repressor-like DNA-binding domains"/>
    <property type="match status" value="1"/>
</dbReference>
<dbReference type="InterPro" id="IPR010982">
    <property type="entry name" value="Lambda_DNA-bd_dom_sf"/>
</dbReference>
<dbReference type="EMBL" id="FQUA01000007">
    <property type="protein sequence ID" value="SHE78053.1"/>
    <property type="molecule type" value="Genomic_DNA"/>
</dbReference>
<dbReference type="SMART" id="SM00530">
    <property type="entry name" value="HTH_XRE"/>
    <property type="match status" value="1"/>
</dbReference>
<dbReference type="KEGG" id="cpro:CPRO_03790"/>
<dbReference type="Proteomes" id="UP000184204">
    <property type="component" value="Unassembled WGS sequence"/>
</dbReference>
<dbReference type="Proteomes" id="UP000068026">
    <property type="component" value="Chromosome"/>
</dbReference>
<dbReference type="GO" id="GO:0003700">
    <property type="term" value="F:DNA-binding transcription factor activity"/>
    <property type="evidence" value="ECO:0007669"/>
    <property type="project" value="TreeGrafter"/>
</dbReference>
<dbReference type="GO" id="GO:0005829">
    <property type="term" value="C:cytosol"/>
    <property type="evidence" value="ECO:0007669"/>
    <property type="project" value="TreeGrafter"/>
</dbReference>
<dbReference type="SUPFAM" id="SSF51182">
    <property type="entry name" value="RmlC-like cupins"/>
    <property type="match status" value="1"/>
</dbReference>
<dbReference type="PANTHER" id="PTHR46797:SF23">
    <property type="entry name" value="HTH-TYPE TRANSCRIPTIONAL REGULATOR SUTR"/>
    <property type="match status" value="1"/>
</dbReference>
<dbReference type="Gene3D" id="2.60.120.10">
    <property type="entry name" value="Jelly Rolls"/>
    <property type="match status" value="1"/>
</dbReference>
<protein>
    <submittedName>
        <fullName evidence="5">HTH-type transcriptional regulator PuuR</fullName>
    </submittedName>
    <submittedName>
        <fullName evidence="6">Transcriptional regulator, contains XRE-family HTH domain</fullName>
    </submittedName>
</protein>
<dbReference type="Pfam" id="PF07883">
    <property type="entry name" value="Cupin_2"/>
    <property type="match status" value="1"/>
</dbReference>
<reference evidence="5 7" key="1">
    <citation type="journal article" date="2016" name="Genome Announc.">
        <title>Complete Genome Sequence of the Amino Acid-Fermenting Clostridium propionicum X2 (DSM 1682).</title>
        <authorList>
            <person name="Poehlein A."/>
            <person name="Schlien K."/>
            <person name="Chowdhury N.P."/>
            <person name="Gottschalk G."/>
            <person name="Buckel W."/>
            <person name="Daniel R."/>
        </authorList>
    </citation>
    <scope>NUCLEOTIDE SEQUENCE [LARGE SCALE GENOMIC DNA]</scope>
    <source>
        <strain evidence="5 7">X2</strain>
    </source>
</reference>
<evidence type="ECO:0000256" key="3">
    <source>
        <dbReference type="ARBA" id="ARBA00023163"/>
    </source>
</evidence>
<dbReference type="InterPro" id="IPR001387">
    <property type="entry name" value="Cro/C1-type_HTH"/>
</dbReference>
<name>A0A0X8VBD9_ANAPI</name>
<proteinExistence type="predicted"/>